<dbReference type="InterPro" id="IPR006449">
    <property type="entry name" value="Squal_synth-like"/>
</dbReference>
<dbReference type="CDD" id="cd00683">
    <property type="entry name" value="Trans_IPPS_HH"/>
    <property type="match status" value="1"/>
</dbReference>
<keyword evidence="5" id="KW-0812">Transmembrane</keyword>
<accession>A0A0D6EG79</accession>
<dbReference type="SUPFAM" id="SSF48576">
    <property type="entry name" value="Terpenoid synthases"/>
    <property type="match status" value="1"/>
</dbReference>
<proteinExistence type="inferred from homology"/>
<dbReference type="GO" id="GO:0051996">
    <property type="term" value="F:squalene synthase [NAD(P)H] activity"/>
    <property type="evidence" value="ECO:0007669"/>
    <property type="project" value="UniProtKB-EC"/>
</dbReference>
<reference evidence="7" key="1">
    <citation type="submission" date="2015-02" db="EMBL/GenBank/DDBJ databases">
        <authorList>
            <person name="Gon?alves P."/>
        </authorList>
    </citation>
    <scope>NUCLEOTIDE SEQUENCE [LARGE SCALE GENOMIC DNA]</scope>
</reference>
<dbReference type="InterPro" id="IPR008949">
    <property type="entry name" value="Isoprenoid_synthase_dom_sf"/>
</dbReference>
<keyword evidence="5" id="KW-0472">Membrane</keyword>
<dbReference type="NCBIfam" id="TIGR01559">
    <property type="entry name" value="squal_synth"/>
    <property type="match status" value="1"/>
</dbReference>
<dbReference type="GO" id="GO:0006696">
    <property type="term" value="P:ergosterol biosynthetic process"/>
    <property type="evidence" value="ECO:0007669"/>
    <property type="project" value="TreeGrafter"/>
</dbReference>
<dbReference type="OrthoDB" id="431150at2759"/>
<dbReference type="GO" id="GO:0045338">
    <property type="term" value="P:farnesyl diphosphate metabolic process"/>
    <property type="evidence" value="ECO:0007669"/>
    <property type="project" value="InterPro"/>
</dbReference>
<dbReference type="SFLD" id="SFLDG01018">
    <property type="entry name" value="Squalene/Phytoene_Synthase_Lik"/>
    <property type="match status" value="1"/>
</dbReference>
<evidence type="ECO:0000256" key="5">
    <source>
        <dbReference type="SAM" id="Phobius"/>
    </source>
</evidence>
<dbReference type="PROSITE" id="PS01044">
    <property type="entry name" value="SQUALEN_PHYTOEN_SYN_1"/>
    <property type="match status" value="1"/>
</dbReference>
<evidence type="ECO:0000313" key="7">
    <source>
        <dbReference type="Proteomes" id="UP000243876"/>
    </source>
</evidence>
<dbReference type="InterPro" id="IPR033904">
    <property type="entry name" value="Trans_IPPS_HH"/>
</dbReference>
<dbReference type="PROSITE" id="PS01045">
    <property type="entry name" value="SQUALEN_PHYTOEN_SYN_2"/>
    <property type="match status" value="1"/>
</dbReference>
<comment type="similarity">
    <text evidence="2">Belongs to the phytoene/squalene synthase family.</text>
</comment>
<dbReference type="Gene3D" id="1.10.600.10">
    <property type="entry name" value="Farnesyl Diphosphate Synthase"/>
    <property type="match status" value="1"/>
</dbReference>
<dbReference type="Proteomes" id="UP000243876">
    <property type="component" value="Unassembled WGS sequence"/>
</dbReference>
<keyword evidence="4" id="KW-0808">Transferase</keyword>
<evidence type="ECO:0000256" key="2">
    <source>
        <dbReference type="ARBA" id="ARBA00006251"/>
    </source>
</evidence>
<comment type="cofactor">
    <cofactor evidence="1">
        <name>Mg(2+)</name>
        <dbReference type="ChEBI" id="CHEBI:18420"/>
    </cofactor>
</comment>
<dbReference type="EMBL" id="CENE01000001">
    <property type="protein sequence ID" value="CEQ38911.1"/>
    <property type="molecule type" value="Genomic_DNA"/>
</dbReference>
<name>A0A0D6EG79_SPOSA</name>
<dbReference type="PANTHER" id="PTHR11626:SF2">
    <property type="entry name" value="SQUALENE SYNTHASE"/>
    <property type="match status" value="1"/>
</dbReference>
<dbReference type="Pfam" id="PF00494">
    <property type="entry name" value="SQS_PSY"/>
    <property type="match status" value="1"/>
</dbReference>
<dbReference type="FunFam" id="1.10.600.10:FF:000023">
    <property type="entry name" value="Squalene synthase"/>
    <property type="match status" value="1"/>
</dbReference>
<evidence type="ECO:0000313" key="6">
    <source>
        <dbReference type="EMBL" id="CEQ38911.1"/>
    </source>
</evidence>
<organism evidence="6 7">
    <name type="scientific">Sporidiobolus salmonicolor</name>
    <name type="common">Yeast-like fungus</name>
    <name type="synonym">Sporobolomyces salmonicolor</name>
    <dbReference type="NCBI Taxonomy" id="5005"/>
    <lineage>
        <taxon>Eukaryota</taxon>
        <taxon>Fungi</taxon>
        <taxon>Dikarya</taxon>
        <taxon>Basidiomycota</taxon>
        <taxon>Pucciniomycotina</taxon>
        <taxon>Microbotryomycetes</taxon>
        <taxon>Sporidiobolales</taxon>
        <taxon>Sporidiobolaceae</taxon>
        <taxon>Sporobolomyces</taxon>
    </lineage>
</organism>
<gene>
    <name evidence="6" type="primary">SPOSA6832_00382</name>
</gene>
<dbReference type="AlphaFoldDB" id="A0A0D6EG79"/>
<dbReference type="PANTHER" id="PTHR11626">
    <property type="entry name" value="FARNESYL-DIPHOSPHATE FARNESYLTRANSFERASE"/>
    <property type="match status" value="1"/>
</dbReference>
<sequence>MPALATLAQFALYALTHPSEAKHIITYKVRSPLTPSGAFSKRLTGLARRQLWRDPLNKIDENPESGWDRPDMKKCWGYLDATSRSFSAVIHELDGDLSRVIAIFYLILRGLDTIEDDMTIPIEKKTPLLENFYKHLEEDGWNFQECASSFRCYVPGRARADLLGLSLAAGPNEKDRALLQEFQVVVAEFKRLEPGYKTAISDITKKMGDGMSRYAKVHAASGGRFSVDTLASFDLYCHFVAGLVGEGLSRLFSASGKESPYLGEQLTLSNSMGLMLQKTNILRDFREDTDEGRVFWPAEIWSKYADKPEDLYKKGNEEKALWALSEMTVDALAHATDALDYLTLLGNQSVFNFCAIPQVMAMATLEACFMNLKVMHRNVKIRKGEAVGLILAATNPRDVAYIFRDYMRKIHAKARANDPSFIKIAVLAGRVRPVSSPFFHLASPSLPSDLYSQRLPSGSASRTHADQLTVTTLWQIEQWTESRYPSFIKVGEPVPMSRNDWTPGRDARIKQLPGPDTEEVARRERREAAAAMGQQKMTKEDYKFLCALIGGIFGVVAVILGISGGAVWFFYLREGAWYGNEPTATRVVRGAAAATKSVVQAIKEEL</sequence>
<keyword evidence="7" id="KW-1185">Reference proteome</keyword>
<evidence type="ECO:0000256" key="3">
    <source>
        <dbReference type="ARBA" id="ARBA00012373"/>
    </source>
</evidence>
<dbReference type="InterPro" id="IPR002060">
    <property type="entry name" value="Squ/phyt_synthse"/>
</dbReference>
<feature type="non-terminal residue" evidence="6">
    <location>
        <position position="1"/>
    </location>
</feature>
<dbReference type="GO" id="GO:0005789">
    <property type="term" value="C:endoplasmic reticulum membrane"/>
    <property type="evidence" value="ECO:0007669"/>
    <property type="project" value="TreeGrafter"/>
</dbReference>
<protein>
    <recommendedName>
        <fullName evidence="3">squalene synthase</fullName>
        <ecNumber evidence="3">2.5.1.21</ecNumber>
    </recommendedName>
</protein>
<evidence type="ECO:0000256" key="1">
    <source>
        <dbReference type="ARBA" id="ARBA00001946"/>
    </source>
</evidence>
<feature type="transmembrane region" description="Helical" evidence="5">
    <location>
        <begin position="544"/>
        <end position="571"/>
    </location>
</feature>
<evidence type="ECO:0000256" key="4">
    <source>
        <dbReference type="ARBA" id="ARBA00022679"/>
    </source>
</evidence>
<dbReference type="InterPro" id="IPR019845">
    <property type="entry name" value="Squalene/phytoene_synthase_CS"/>
</dbReference>
<keyword evidence="5" id="KW-1133">Transmembrane helix</keyword>
<dbReference type="EC" id="2.5.1.21" evidence="3"/>
<dbReference type="InterPro" id="IPR044844">
    <property type="entry name" value="Trans_IPPS_euk-type"/>
</dbReference>
<dbReference type="SFLD" id="SFLDS00005">
    <property type="entry name" value="Isoprenoid_Synthase_Type_I"/>
    <property type="match status" value="1"/>
</dbReference>